<dbReference type="AlphaFoldDB" id="A0A017TBE7"/>
<protein>
    <submittedName>
        <fullName evidence="1">Uncharacterized protein</fullName>
    </submittedName>
</protein>
<keyword evidence="2" id="KW-1185">Reference proteome</keyword>
<dbReference type="eggNOG" id="ENOG502ZIQ7">
    <property type="taxonomic scope" value="Bacteria"/>
</dbReference>
<reference evidence="1 2" key="1">
    <citation type="submission" date="2013-05" db="EMBL/GenBank/DDBJ databases">
        <title>Genome assembly of Chondromyces apiculatus DSM 436.</title>
        <authorList>
            <person name="Sharma G."/>
            <person name="Khatri I."/>
            <person name="Kaur C."/>
            <person name="Mayilraj S."/>
            <person name="Subramanian S."/>
        </authorList>
    </citation>
    <scope>NUCLEOTIDE SEQUENCE [LARGE SCALE GENOMIC DNA]</scope>
    <source>
        <strain evidence="1 2">DSM 436</strain>
    </source>
</reference>
<sequence length="148" mass="15473">MGRVAYEGFTVVLPPGWGEVLEDATFADTAELPPVTFGAEDGAGTFSVMVPLLPADDVPPGEPEALEAVARDWGARRGIASPLAVSSGPHPQGAMASASFRVGDELVVVWFVSDGELLVCASYVCAWEDREAEQSARDAAAASLRLEP</sequence>
<proteinExistence type="predicted"/>
<organism evidence="1 2">
    <name type="scientific">Chondromyces apiculatus DSM 436</name>
    <dbReference type="NCBI Taxonomy" id="1192034"/>
    <lineage>
        <taxon>Bacteria</taxon>
        <taxon>Pseudomonadati</taxon>
        <taxon>Myxococcota</taxon>
        <taxon>Polyangia</taxon>
        <taxon>Polyangiales</taxon>
        <taxon>Polyangiaceae</taxon>
        <taxon>Chondromyces</taxon>
    </lineage>
</organism>
<evidence type="ECO:0000313" key="2">
    <source>
        <dbReference type="Proteomes" id="UP000019678"/>
    </source>
</evidence>
<accession>A0A017TBE7</accession>
<dbReference type="EMBL" id="ASRX01000015">
    <property type="protein sequence ID" value="EYF06598.1"/>
    <property type="molecule type" value="Genomic_DNA"/>
</dbReference>
<dbReference type="RefSeq" id="WP_044239588.1">
    <property type="nucleotide sequence ID" value="NZ_ASRX01000015.1"/>
</dbReference>
<dbReference type="STRING" id="1192034.CAP_1728"/>
<gene>
    <name evidence="1" type="ORF">CAP_1728</name>
</gene>
<dbReference type="OrthoDB" id="5512150at2"/>
<dbReference type="Proteomes" id="UP000019678">
    <property type="component" value="Unassembled WGS sequence"/>
</dbReference>
<comment type="caution">
    <text evidence="1">The sequence shown here is derived from an EMBL/GenBank/DDBJ whole genome shotgun (WGS) entry which is preliminary data.</text>
</comment>
<evidence type="ECO:0000313" key="1">
    <source>
        <dbReference type="EMBL" id="EYF06598.1"/>
    </source>
</evidence>
<name>A0A017TBE7_9BACT</name>